<feature type="domain" description="Plastid lipid-associated protein/fibrillin conserved" evidence="4">
    <location>
        <begin position="63"/>
        <end position="240"/>
    </location>
</feature>
<evidence type="ECO:0000259" key="4">
    <source>
        <dbReference type="Pfam" id="PF04755"/>
    </source>
</evidence>
<evidence type="ECO:0000256" key="2">
    <source>
        <dbReference type="ARBA" id="ARBA00022640"/>
    </source>
</evidence>
<dbReference type="Proteomes" id="UP000789595">
    <property type="component" value="Unassembled WGS sequence"/>
</dbReference>
<keyword evidence="2" id="KW-0934">Plastid</keyword>
<dbReference type="OrthoDB" id="201321at2759"/>
<feature type="signal peptide" evidence="3">
    <location>
        <begin position="1"/>
        <end position="19"/>
    </location>
</feature>
<dbReference type="Pfam" id="PF04755">
    <property type="entry name" value="PAP_fibrillin"/>
    <property type="match status" value="1"/>
</dbReference>
<dbReference type="GO" id="GO:0009536">
    <property type="term" value="C:plastid"/>
    <property type="evidence" value="ECO:0007669"/>
    <property type="project" value="UniProtKB-SubCell"/>
</dbReference>
<dbReference type="PANTHER" id="PTHR31906">
    <property type="entry name" value="PLASTID-LIPID-ASSOCIATED PROTEIN 4, CHLOROPLASTIC-RELATED"/>
    <property type="match status" value="1"/>
</dbReference>
<protein>
    <recommendedName>
        <fullName evidence="4">Plastid lipid-associated protein/fibrillin conserved domain-containing protein</fullName>
    </recommendedName>
</protein>
<gene>
    <name evidence="5" type="ORF">PECAL_1P34250</name>
</gene>
<comment type="subcellular location">
    <subcellularLocation>
        <location evidence="1">Plastid</location>
    </subcellularLocation>
</comment>
<reference evidence="5" key="1">
    <citation type="submission" date="2021-11" db="EMBL/GenBank/DDBJ databases">
        <authorList>
            <consortium name="Genoscope - CEA"/>
            <person name="William W."/>
        </authorList>
    </citation>
    <scope>NUCLEOTIDE SEQUENCE</scope>
</reference>
<evidence type="ECO:0000313" key="5">
    <source>
        <dbReference type="EMBL" id="CAH0366910.1"/>
    </source>
</evidence>
<accession>A0A8J2WV63</accession>
<feature type="chain" id="PRO_5035301427" description="Plastid lipid-associated protein/fibrillin conserved domain-containing protein" evidence="3">
    <location>
        <begin position="20"/>
        <end position="254"/>
    </location>
</feature>
<name>A0A8J2WV63_9STRA</name>
<evidence type="ECO:0000256" key="1">
    <source>
        <dbReference type="ARBA" id="ARBA00004474"/>
    </source>
</evidence>
<keyword evidence="6" id="KW-1185">Reference proteome</keyword>
<sequence length="254" mass="27031">MTRQLGALLVLLVAAPAGGLNMLDGVRKLLLKRDSAFLYQEKALFMPGANARTEAAAKTACASGDRAAILKAVDDLEAVCVADDFLDTDAARLDGRWRLLATVAGRKPGDDLENMGRANAVNASGLVLDTSEKLPIQAFDVARSRVANEIGFDAFGGCTVRVSGGFRRGANGRRADVLFDNLEVFGSGDKRLFSAGWVFSLINAVKPDLRGEGGEAWLETTYLSPTMRCGRGNKGSVFVLEKTDEPCALDPAAF</sequence>
<organism evidence="5 6">
    <name type="scientific">Pelagomonas calceolata</name>
    <dbReference type="NCBI Taxonomy" id="35677"/>
    <lineage>
        <taxon>Eukaryota</taxon>
        <taxon>Sar</taxon>
        <taxon>Stramenopiles</taxon>
        <taxon>Ochrophyta</taxon>
        <taxon>Pelagophyceae</taxon>
        <taxon>Pelagomonadales</taxon>
        <taxon>Pelagomonadaceae</taxon>
        <taxon>Pelagomonas</taxon>
    </lineage>
</organism>
<dbReference type="InterPro" id="IPR006843">
    <property type="entry name" value="PAP/fibrillin_dom"/>
</dbReference>
<proteinExistence type="predicted"/>
<dbReference type="InterPro" id="IPR039633">
    <property type="entry name" value="PAP"/>
</dbReference>
<keyword evidence="3" id="KW-0732">Signal</keyword>
<dbReference type="EMBL" id="CAKKNE010000001">
    <property type="protein sequence ID" value="CAH0366910.1"/>
    <property type="molecule type" value="Genomic_DNA"/>
</dbReference>
<dbReference type="AlphaFoldDB" id="A0A8J2WV63"/>
<comment type="caution">
    <text evidence="5">The sequence shown here is derived from an EMBL/GenBank/DDBJ whole genome shotgun (WGS) entry which is preliminary data.</text>
</comment>
<evidence type="ECO:0000256" key="3">
    <source>
        <dbReference type="SAM" id="SignalP"/>
    </source>
</evidence>
<evidence type="ECO:0000313" key="6">
    <source>
        <dbReference type="Proteomes" id="UP000789595"/>
    </source>
</evidence>